<comment type="caution">
    <text evidence="3">The sequence shown here is derived from an EMBL/GenBank/DDBJ whole genome shotgun (WGS) entry which is preliminary data.</text>
</comment>
<evidence type="ECO:0000313" key="4">
    <source>
        <dbReference type="Proteomes" id="UP000653565"/>
    </source>
</evidence>
<sequence length="145" mass="16874">MELLAMTTQLHEVQAVNLGLQNDKKTLQSEIDMLKEEMKRLRDNNTSISSQLASTAASLEAMTKERSAAHKQNMQLRDELTTATREIMELRNKIDYLSTPAWYRLMQWVKQKLSGLTHMLKPRKEVPDEEEEWRWPQLSQSGMQG</sequence>
<evidence type="ECO:0000313" key="3">
    <source>
        <dbReference type="EMBL" id="KAF4227138.1"/>
    </source>
</evidence>
<reference evidence="3" key="1">
    <citation type="journal article" date="2020" name="bioRxiv">
        <title>Genomic and phenotypic heterogeneity of clinical isolates of the human pathogens Aspergillus fumigatus, Aspergillus lentulus and Aspergillus fumigatiaffinis.</title>
        <authorList>
            <person name="dos Santos R.A.C."/>
            <person name="Steenwyk J.L."/>
            <person name="Rivero-Menendez O."/>
            <person name="Mead M.E."/>
            <person name="Silva L.P."/>
            <person name="Bastos R.W."/>
            <person name="Alastruey-Izquierdo A."/>
            <person name="Goldman G.H."/>
            <person name="Rokas A."/>
        </authorList>
    </citation>
    <scope>NUCLEOTIDE SEQUENCE</scope>
    <source>
        <strain evidence="3">CNM-CM6805</strain>
    </source>
</reference>
<feature type="region of interest" description="Disordered" evidence="2">
    <location>
        <begin position="122"/>
        <end position="145"/>
    </location>
</feature>
<evidence type="ECO:0000256" key="1">
    <source>
        <dbReference type="SAM" id="Coils"/>
    </source>
</evidence>
<evidence type="ECO:0000256" key="2">
    <source>
        <dbReference type="SAM" id="MobiDB-lite"/>
    </source>
</evidence>
<dbReference type="AlphaFoldDB" id="A0A8H4GS25"/>
<dbReference type="Gene3D" id="1.10.287.1490">
    <property type="match status" value="1"/>
</dbReference>
<keyword evidence="4" id="KW-1185">Reference proteome</keyword>
<keyword evidence="1" id="KW-0175">Coiled coil</keyword>
<gene>
    <name evidence="3" type="ORF">CNMCM6805_003391</name>
</gene>
<reference evidence="3" key="2">
    <citation type="submission" date="2020-04" db="EMBL/GenBank/DDBJ databases">
        <authorList>
            <person name="Santos R.A.C."/>
            <person name="Steenwyk J.L."/>
            <person name="Rivero-Menendez O."/>
            <person name="Mead M.E."/>
            <person name="Silva L.P."/>
            <person name="Bastos R.W."/>
            <person name="Alastruey-Izquierdo A."/>
            <person name="Goldman G.H."/>
            <person name="Rokas A."/>
        </authorList>
    </citation>
    <scope>NUCLEOTIDE SEQUENCE</scope>
    <source>
        <strain evidence="3">CNM-CM6805</strain>
    </source>
</reference>
<name>A0A8H4GS25_9EURO</name>
<protein>
    <submittedName>
        <fullName evidence="3">Uncharacterized protein</fullName>
    </submittedName>
</protein>
<feature type="coiled-coil region" evidence="1">
    <location>
        <begin position="17"/>
        <end position="93"/>
    </location>
</feature>
<dbReference type="OrthoDB" id="5068061at2759"/>
<dbReference type="Proteomes" id="UP000653565">
    <property type="component" value="Unassembled WGS sequence"/>
</dbReference>
<accession>A0A8H4GS25</accession>
<dbReference type="EMBL" id="JAAAPX010000199">
    <property type="protein sequence ID" value="KAF4227138.1"/>
    <property type="molecule type" value="Genomic_DNA"/>
</dbReference>
<proteinExistence type="predicted"/>
<organism evidence="3 4">
    <name type="scientific">Aspergillus fumigatiaffinis</name>
    <dbReference type="NCBI Taxonomy" id="340414"/>
    <lineage>
        <taxon>Eukaryota</taxon>
        <taxon>Fungi</taxon>
        <taxon>Dikarya</taxon>
        <taxon>Ascomycota</taxon>
        <taxon>Pezizomycotina</taxon>
        <taxon>Eurotiomycetes</taxon>
        <taxon>Eurotiomycetidae</taxon>
        <taxon>Eurotiales</taxon>
        <taxon>Aspergillaceae</taxon>
        <taxon>Aspergillus</taxon>
        <taxon>Aspergillus subgen. Fumigati</taxon>
    </lineage>
</organism>